<dbReference type="PANTHER" id="PTHR11435">
    <property type="entry name" value="NADH UBIQUINONE OXIDOREDUCTASE SUBUNIT ND6"/>
    <property type="match status" value="1"/>
</dbReference>
<keyword evidence="5" id="KW-0813">Transport</keyword>
<keyword evidence="11" id="KW-0520">NAD</keyword>
<evidence type="ECO:0000256" key="10">
    <source>
        <dbReference type="ARBA" id="ARBA00022989"/>
    </source>
</evidence>
<evidence type="ECO:0000256" key="2">
    <source>
        <dbReference type="ARBA" id="ARBA00005698"/>
    </source>
</evidence>
<evidence type="ECO:0000256" key="12">
    <source>
        <dbReference type="ARBA" id="ARBA00023128"/>
    </source>
</evidence>
<dbReference type="InterPro" id="IPR050269">
    <property type="entry name" value="ComplexI_Subunit6"/>
</dbReference>
<evidence type="ECO:0000256" key="13">
    <source>
        <dbReference type="ARBA" id="ARBA00023136"/>
    </source>
</evidence>
<evidence type="ECO:0000256" key="3">
    <source>
        <dbReference type="ARBA" id="ARBA00012944"/>
    </source>
</evidence>
<gene>
    <name evidence="17" type="primary">nad6</name>
</gene>
<keyword evidence="9" id="KW-0249">Electron transport</keyword>
<name>A0A346RI51_9COLE</name>
<dbReference type="EMBL" id="MG193435">
    <property type="protein sequence ID" value="AXS65748.1"/>
    <property type="molecule type" value="Genomic_DNA"/>
</dbReference>
<comment type="catalytic activity">
    <reaction evidence="15">
        <text>a ubiquinone + NADH + 5 H(+)(in) = a ubiquinol + NAD(+) + 4 H(+)(out)</text>
        <dbReference type="Rhea" id="RHEA:29091"/>
        <dbReference type="Rhea" id="RHEA-COMP:9565"/>
        <dbReference type="Rhea" id="RHEA-COMP:9566"/>
        <dbReference type="ChEBI" id="CHEBI:15378"/>
        <dbReference type="ChEBI" id="CHEBI:16389"/>
        <dbReference type="ChEBI" id="CHEBI:17976"/>
        <dbReference type="ChEBI" id="CHEBI:57540"/>
        <dbReference type="ChEBI" id="CHEBI:57945"/>
        <dbReference type="EC" id="7.1.1.2"/>
    </reaction>
</comment>
<keyword evidence="7 16" id="KW-0812">Transmembrane</keyword>
<evidence type="ECO:0000256" key="11">
    <source>
        <dbReference type="ARBA" id="ARBA00023027"/>
    </source>
</evidence>
<feature type="transmembrane region" description="Helical" evidence="16">
    <location>
        <begin position="44"/>
        <end position="65"/>
    </location>
</feature>
<evidence type="ECO:0000256" key="4">
    <source>
        <dbReference type="ARBA" id="ARBA00021095"/>
    </source>
</evidence>
<feature type="transmembrane region" description="Helical" evidence="16">
    <location>
        <begin position="129"/>
        <end position="151"/>
    </location>
</feature>
<evidence type="ECO:0000256" key="15">
    <source>
        <dbReference type="ARBA" id="ARBA00049551"/>
    </source>
</evidence>
<dbReference type="GO" id="GO:0008137">
    <property type="term" value="F:NADH dehydrogenase (ubiquinone) activity"/>
    <property type="evidence" value="ECO:0007669"/>
    <property type="project" value="UniProtKB-EC"/>
</dbReference>
<evidence type="ECO:0000313" key="17">
    <source>
        <dbReference type="EMBL" id="AXS65748.1"/>
    </source>
</evidence>
<keyword evidence="6" id="KW-0679">Respiratory chain</keyword>
<evidence type="ECO:0000256" key="16">
    <source>
        <dbReference type="SAM" id="Phobius"/>
    </source>
</evidence>
<keyword evidence="12 17" id="KW-0496">Mitochondrion</keyword>
<reference evidence="17" key="1">
    <citation type="journal article" date="2018" name="J. ISSAAS">
        <title>The contribution of mitochondrial metagenomics to large-scale data mining and phylogenetic analysis of Coleoptera.</title>
        <authorList>
            <person name="Miller K."/>
            <person name="Linard B."/>
            <person name="Motyka M."/>
            <person name="Bocek M."/>
            <person name="Vogler A.P."/>
        </authorList>
    </citation>
    <scope>NUCLEOTIDE SEQUENCE</scope>
</reference>
<proteinExistence type="inferred from homology"/>
<protein>
    <recommendedName>
        <fullName evidence="4">NADH-ubiquinone oxidoreductase chain 6</fullName>
        <ecNumber evidence="3">7.1.1.2</ecNumber>
    </recommendedName>
    <alternativeName>
        <fullName evidence="14">NADH dehydrogenase subunit 6</fullName>
    </alternativeName>
</protein>
<organism evidence="17">
    <name type="scientific">Staphylinoidea sp. 13 KM-2017</name>
    <dbReference type="NCBI Taxonomy" id="2219453"/>
    <lineage>
        <taxon>Eukaryota</taxon>
        <taxon>Metazoa</taxon>
        <taxon>Ecdysozoa</taxon>
        <taxon>Arthropoda</taxon>
        <taxon>Hexapoda</taxon>
        <taxon>Insecta</taxon>
        <taxon>Pterygota</taxon>
        <taxon>Neoptera</taxon>
        <taxon>Endopterygota</taxon>
        <taxon>Coleoptera</taxon>
        <taxon>Polyphaga</taxon>
        <taxon>Staphyliniformia</taxon>
    </lineage>
</organism>
<evidence type="ECO:0000256" key="7">
    <source>
        <dbReference type="ARBA" id="ARBA00022692"/>
    </source>
</evidence>
<feature type="transmembrane region" description="Helical" evidence="16">
    <location>
        <begin position="77"/>
        <end position="98"/>
    </location>
</feature>
<evidence type="ECO:0000256" key="5">
    <source>
        <dbReference type="ARBA" id="ARBA00022448"/>
    </source>
</evidence>
<evidence type="ECO:0000256" key="9">
    <source>
        <dbReference type="ARBA" id="ARBA00022982"/>
    </source>
</evidence>
<keyword evidence="10 16" id="KW-1133">Transmembrane helix</keyword>
<dbReference type="GO" id="GO:0031966">
    <property type="term" value="C:mitochondrial membrane"/>
    <property type="evidence" value="ECO:0007669"/>
    <property type="project" value="UniProtKB-SubCell"/>
</dbReference>
<evidence type="ECO:0000256" key="6">
    <source>
        <dbReference type="ARBA" id="ARBA00022660"/>
    </source>
</evidence>
<keyword evidence="8" id="KW-1278">Translocase</keyword>
<dbReference type="EC" id="7.1.1.2" evidence="3"/>
<geneLocation type="mitochondrion" evidence="17"/>
<evidence type="ECO:0000256" key="14">
    <source>
        <dbReference type="ARBA" id="ARBA00031019"/>
    </source>
</evidence>
<dbReference type="PANTHER" id="PTHR11435:SF1">
    <property type="entry name" value="NADH-UBIQUINONE OXIDOREDUCTASE CHAIN 6"/>
    <property type="match status" value="1"/>
</dbReference>
<dbReference type="AlphaFoldDB" id="A0A346RI51"/>
<accession>A0A346RI51</accession>
<comment type="similarity">
    <text evidence="2">Belongs to the complex I subunit 6 family.</text>
</comment>
<evidence type="ECO:0000256" key="1">
    <source>
        <dbReference type="ARBA" id="ARBA00004225"/>
    </source>
</evidence>
<sequence>MIMMLFMLFLALFMIFMNHPISMSMILLIQTIMISLMTGLMKMNFWYSYILFLIMIGGLLILFMYMTSIASNEKFKFSFNLNLIFIPLMIIFSMNIIFPLKYNLLYYTNSLNSPFNYIMDLNKFFNYPLNILMILMIIYLFLGLIVVVKITNFKMGTLRQKF</sequence>
<comment type="subcellular location">
    <subcellularLocation>
        <location evidence="1">Mitochondrion membrane</location>
        <topology evidence="1">Multi-pass membrane protein</topology>
    </subcellularLocation>
</comment>
<keyword evidence="13 16" id="KW-0472">Membrane</keyword>
<evidence type="ECO:0000256" key="8">
    <source>
        <dbReference type="ARBA" id="ARBA00022967"/>
    </source>
</evidence>